<dbReference type="Gene3D" id="1.10.1740.10">
    <property type="match status" value="1"/>
</dbReference>
<feature type="domain" description="RNA polymerase sigma factor 70 region 4 type 2" evidence="6">
    <location>
        <begin position="120"/>
        <end position="172"/>
    </location>
</feature>
<dbReference type="SUPFAM" id="SSF88659">
    <property type="entry name" value="Sigma3 and sigma4 domains of RNA polymerase sigma factors"/>
    <property type="match status" value="1"/>
</dbReference>
<dbReference type="CDD" id="cd06171">
    <property type="entry name" value="Sigma70_r4"/>
    <property type="match status" value="1"/>
</dbReference>
<evidence type="ECO:0000259" key="6">
    <source>
        <dbReference type="Pfam" id="PF08281"/>
    </source>
</evidence>
<dbReference type="InterPro" id="IPR007627">
    <property type="entry name" value="RNA_pol_sigma70_r2"/>
</dbReference>
<keyword evidence="8" id="KW-1185">Reference proteome</keyword>
<dbReference type="Pfam" id="PF04542">
    <property type="entry name" value="Sigma70_r2"/>
    <property type="match status" value="1"/>
</dbReference>
<dbReference type="NCBIfam" id="TIGR02937">
    <property type="entry name" value="sigma70-ECF"/>
    <property type="match status" value="1"/>
</dbReference>
<evidence type="ECO:0000313" key="8">
    <source>
        <dbReference type="Proteomes" id="UP000251402"/>
    </source>
</evidence>
<evidence type="ECO:0000256" key="2">
    <source>
        <dbReference type="ARBA" id="ARBA00023015"/>
    </source>
</evidence>
<dbReference type="KEGG" id="mrub:DEO27_021670"/>
<keyword evidence="4" id="KW-0804">Transcription</keyword>
<dbReference type="OrthoDB" id="9785675at2"/>
<gene>
    <name evidence="7" type="ORF">DEO27_021670</name>
</gene>
<keyword evidence="2" id="KW-0805">Transcription regulation</keyword>
<dbReference type="InterPro" id="IPR039425">
    <property type="entry name" value="RNA_pol_sigma-70-like"/>
</dbReference>
<dbReference type="Gene3D" id="1.10.10.10">
    <property type="entry name" value="Winged helix-like DNA-binding domain superfamily/Winged helix DNA-binding domain"/>
    <property type="match status" value="1"/>
</dbReference>
<sequence>MIDDREIVANVLKGNYQAFELLVKQYQKLVYFVVFRLVKNKEDNEDICQEVFIKVYNSLHRFAFESKLSTWIATIAYHTAINYLKKYNKEVLSSYPEDMDNYHFTTETPEYELEKKSESEYIHHLIMQMPVNYRTVVTLYHLNEFSCAEIQEITGIPEGSIKSYLFRARQLLKDKMKKDIKFLQNERR</sequence>
<reference evidence="7" key="1">
    <citation type="submission" date="2019-08" db="EMBL/GenBank/DDBJ databases">
        <title>Comparative genome analysis confer to the adaptation heavy metal polluted environment.</title>
        <authorList>
            <person name="Li Y."/>
        </authorList>
    </citation>
    <scope>NUCLEOTIDE SEQUENCE [LARGE SCALE GENOMIC DNA]</scope>
    <source>
        <strain evidence="7">P1</strain>
    </source>
</reference>
<dbReference type="PANTHER" id="PTHR43133">
    <property type="entry name" value="RNA POLYMERASE ECF-TYPE SIGMA FACTO"/>
    <property type="match status" value="1"/>
</dbReference>
<dbReference type="PANTHER" id="PTHR43133:SF60">
    <property type="entry name" value="RNA POLYMERASE SIGMA FACTOR SIGV"/>
    <property type="match status" value="1"/>
</dbReference>
<protein>
    <submittedName>
        <fullName evidence="7">RNA polymerase sigma factor</fullName>
    </submittedName>
</protein>
<dbReference type="InterPro" id="IPR013325">
    <property type="entry name" value="RNA_pol_sigma_r2"/>
</dbReference>
<dbReference type="InterPro" id="IPR036388">
    <property type="entry name" value="WH-like_DNA-bd_sf"/>
</dbReference>
<dbReference type="InterPro" id="IPR013324">
    <property type="entry name" value="RNA_pol_sigma_r3/r4-like"/>
</dbReference>
<dbReference type="Pfam" id="PF08281">
    <property type="entry name" value="Sigma70_r4_2"/>
    <property type="match status" value="1"/>
</dbReference>
<evidence type="ECO:0000259" key="5">
    <source>
        <dbReference type="Pfam" id="PF04542"/>
    </source>
</evidence>
<evidence type="ECO:0000256" key="1">
    <source>
        <dbReference type="ARBA" id="ARBA00010641"/>
    </source>
</evidence>
<dbReference type="GO" id="GO:0006352">
    <property type="term" value="P:DNA-templated transcription initiation"/>
    <property type="evidence" value="ECO:0007669"/>
    <property type="project" value="InterPro"/>
</dbReference>
<organism evidence="7 8">
    <name type="scientific">Mucilaginibacter rubeus</name>
    <dbReference type="NCBI Taxonomy" id="2027860"/>
    <lineage>
        <taxon>Bacteria</taxon>
        <taxon>Pseudomonadati</taxon>
        <taxon>Bacteroidota</taxon>
        <taxon>Sphingobacteriia</taxon>
        <taxon>Sphingobacteriales</taxon>
        <taxon>Sphingobacteriaceae</taxon>
        <taxon>Mucilaginibacter</taxon>
    </lineage>
</organism>
<dbReference type="Proteomes" id="UP000251402">
    <property type="component" value="Chromosome"/>
</dbReference>
<feature type="domain" description="RNA polymerase sigma-70 region 2" evidence="5">
    <location>
        <begin position="22"/>
        <end position="88"/>
    </location>
</feature>
<keyword evidence="3" id="KW-0731">Sigma factor</keyword>
<comment type="similarity">
    <text evidence="1">Belongs to the sigma-70 factor family. ECF subfamily.</text>
</comment>
<evidence type="ECO:0000313" key="7">
    <source>
        <dbReference type="EMBL" id="QEM12514.1"/>
    </source>
</evidence>
<dbReference type="RefSeq" id="WP_112575870.1">
    <property type="nucleotide sequence ID" value="NZ_CP043450.1"/>
</dbReference>
<dbReference type="GO" id="GO:0016987">
    <property type="term" value="F:sigma factor activity"/>
    <property type="evidence" value="ECO:0007669"/>
    <property type="project" value="UniProtKB-KW"/>
</dbReference>
<dbReference type="AlphaFoldDB" id="A0A5C1I402"/>
<evidence type="ECO:0000256" key="3">
    <source>
        <dbReference type="ARBA" id="ARBA00023082"/>
    </source>
</evidence>
<proteinExistence type="inferred from homology"/>
<dbReference type="GO" id="GO:0003677">
    <property type="term" value="F:DNA binding"/>
    <property type="evidence" value="ECO:0007669"/>
    <property type="project" value="InterPro"/>
</dbReference>
<dbReference type="SUPFAM" id="SSF88946">
    <property type="entry name" value="Sigma2 domain of RNA polymerase sigma factors"/>
    <property type="match status" value="1"/>
</dbReference>
<accession>A0A5C1I402</accession>
<dbReference type="InterPro" id="IPR013249">
    <property type="entry name" value="RNA_pol_sigma70_r4_t2"/>
</dbReference>
<evidence type="ECO:0000256" key="4">
    <source>
        <dbReference type="ARBA" id="ARBA00023163"/>
    </source>
</evidence>
<name>A0A5C1I402_9SPHI</name>
<dbReference type="InterPro" id="IPR014284">
    <property type="entry name" value="RNA_pol_sigma-70_dom"/>
</dbReference>
<dbReference type="EMBL" id="CP043450">
    <property type="protein sequence ID" value="QEM12514.1"/>
    <property type="molecule type" value="Genomic_DNA"/>
</dbReference>